<accession>A0A7J5D4Q2</accession>
<dbReference type="Pfam" id="PF00291">
    <property type="entry name" value="PALP"/>
    <property type="match status" value="1"/>
</dbReference>
<organism evidence="6 7">
    <name type="scientific">Streptomyces triticiradicis</name>
    <dbReference type="NCBI Taxonomy" id="2651189"/>
    <lineage>
        <taxon>Bacteria</taxon>
        <taxon>Bacillati</taxon>
        <taxon>Actinomycetota</taxon>
        <taxon>Actinomycetes</taxon>
        <taxon>Kitasatosporales</taxon>
        <taxon>Streptomycetaceae</taxon>
        <taxon>Streptomyces</taxon>
    </lineage>
</organism>
<feature type="compositionally biased region" description="Polar residues" evidence="4">
    <location>
        <begin position="94"/>
        <end position="103"/>
    </location>
</feature>
<comment type="cofactor">
    <cofactor evidence="1">
        <name>pyridoxal 5'-phosphate</name>
        <dbReference type="ChEBI" id="CHEBI:597326"/>
    </cofactor>
</comment>
<evidence type="ECO:0000256" key="2">
    <source>
        <dbReference type="ARBA" id="ARBA00022898"/>
    </source>
</evidence>
<dbReference type="Proteomes" id="UP000442990">
    <property type="component" value="Unassembled WGS sequence"/>
</dbReference>
<reference evidence="6 7" key="1">
    <citation type="submission" date="2019-09" db="EMBL/GenBank/DDBJ databases">
        <title>Isolation and identification of active actinomycetes.</title>
        <authorList>
            <person name="Yu Z."/>
            <person name="Han C."/>
            <person name="Yu B."/>
        </authorList>
    </citation>
    <scope>NUCLEOTIDE SEQUENCE [LARGE SCALE GENOMIC DNA]</scope>
    <source>
        <strain evidence="6 7">NEAU-H2</strain>
    </source>
</reference>
<sequence length="422" mass="43573">MAVICIPSRSQGGLTLPLACAKTGVRHSPPCRRGAADDGAFSRTLAAFLMLDPTVPGRRRVPGSPGPDRETPTDPTRRGVEMTGTETGTEVLTDSSPRLSSSGVRRAQQRLAGQVTRTPVVRFEELDRLAGARLWLKAENLQRGGSFKMRGALLAVERLVAADSRGVVAQSTGNHAIAIAVAAQECGLPATLVLPEDAAPTKVRRIRETGAECLQAGTTLADRIAVVERLRALRGLDVVDPYQDIDVVLGQGTATAELVDGVATAGGWLDAVVLPVGGGSAIAGACLVTAGTGIEVIGAEPDGVPALSEALRAGEPVTVAARPTIADGLRPDRIGKLPFDVVRHAVTDVVRVEEEAIAEAMRTVLTKCRLLVEPAAATAVAAALRVAWRGGRADIGVLLSGGNVEPSLVASLLGDEAVPASA</sequence>
<evidence type="ECO:0000259" key="5">
    <source>
        <dbReference type="Pfam" id="PF00291"/>
    </source>
</evidence>
<evidence type="ECO:0000256" key="4">
    <source>
        <dbReference type="SAM" id="MobiDB-lite"/>
    </source>
</evidence>
<evidence type="ECO:0000256" key="3">
    <source>
        <dbReference type="ARBA" id="ARBA00023239"/>
    </source>
</evidence>
<keyword evidence="7" id="KW-1185">Reference proteome</keyword>
<dbReference type="InterPro" id="IPR050147">
    <property type="entry name" value="Ser/Thr_Dehydratase"/>
</dbReference>
<gene>
    <name evidence="6" type="ORF">F8144_37300</name>
</gene>
<evidence type="ECO:0000313" key="6">
    <source>
        <dbReference type="EMBL" id="KAB1979048.1"/>
    </source>
</evidence>
<proteinExistence type="predicted"/>
<evidence type="ECO:0000256" key="1">
    <source>
        <dbReference type="ARBA" id="ARBA00001933"/>
    </source>
</evidence>
<dbReference type="PANTHER" id="PTHR48078:SF6">
    <property type="entry name" value="L-THREONINE DEHYDRATASE CATABOLIC TDCB"/>
    <property type="match status" value="1"/>
</dbReference>
<name>A0A7J5D4Q2_9ACTN</name>
<feature type="compositionally biased region" description="Basic and acidic residues" evidence="4">
    <location>
        <begin position="67"/>
        <end position="80"/>
    </location>
</feature>
<dbReference type="InterPro" id="IPR001926">
    <property type="entry name" value="TrpB-like_PALP"/>
</dbReference>
<dbReference type="GO" id="GO:0003941">
    <property type="term" value="F:L-serine ammonia-lyase activity"/>
    <property type="evidence" value="ECO:0007669"/>
    <property type="project" value="TreeGrafter"/>
</dbReference>
<dbReference type="GO" id="GO:0006567">
    <property type="term" value="P:L-threonine catabolic process"/>
    <property type="evidence" value="ECO:0007669"/>
    <property type="project" value="TreeGrafter"/>
</dbReference>
<feature type="domain" description="Tryptophan synthase beta chain-like PALP" evidence="5">
    <location>
        <begin position="114"/>
        <end position="401"/>
    </location>
</feature>
<keyword evidence="2" id="KW-0663">Pyridoxal phosphate</keyword>
<dbReference type="SUPFAM" id="SSF53686">
    <property type="entry name" value="Tryptophan synthase beta subunit-like PLP-dependent enzymes"/>
    <property type="match status" value="1"/>
</dbReference>
<dbReference type="GO" id="GO:0006565">
    <property type="term" value="P:L-serine catabolic process"/>
    <property type="evidence" value="ECO:0007669"/>
    <property type="project" value="TreeGrafter"/>
</dbReference>
<dbReference type="AlphaFoldDB" id="A0A7J5D4Q2"/>
<comment type="caution">
    <text evidence="6">The sequence shown here is derived from an EMBL/GenBank/DDBJ whole genome shotgun (WGS) entry which is preliminary data.</text>
</comment>
<evidence type="ECO:0000313" key="7">
    <source>
        <dbReference type="Proteomes" id="UP000442990"/>
    </source>
</evidence>
<dbReference type="PANTHER" id="PTHR48078">
    <property type="entry name" value="THREONINE DEHYDRATASE, MITOCHONDRIAL-RELATED"/>
    <property type="match status" value="1"/>
</dbReference>
<dbReference type="GO" id="GO:0004794">
    <property type="term" value="F:threonine deaminase activity"/>
    <property type="evidence" value="ECO:0007669"/>
    <property type="project" value="TreeGrafter"/>
</dbReference>
<protein>
    <submittedName>
        <fullName evidence="6">Pyridoxal-phosphate dependent enzyme</fullName>
    </submittedName>
</protein>
<feature type="region of interest" description="Disordered" evidence="4">
    <location>
        <begin position="53"/>
        <end position="111"/>
    </location>
</feature>
<dbReference type="EMBL" id="WBKG01000045">
    <property type="protein sequence ID" value="KAB1979048.1"/>
    <property type="molecule type" value="Genomic_DNA"/>
</dbReference>
<dbReference type="Gene3D" id="3.40.50.1100">
    <property type="match status" value="2"/>
</dbReference>
<dbReference type="GO" id="GO:0009097">
    <property type="term" value="P:isoleucine biosynthetic process"/>
    <property type="evidence" value="ECO:0007669"/>
    <property type="project" value="TreeGrafter"/>
</dbReference>
<keyword evidence="3" id="KW-0456">Lyase</keyword>
<dbReference type="InterPro" id="IPR036052">
    <property type="entry name" value="TrpB-like_PALP_sf"/>
</dbReference>
<feature type="compositionally biased region" description="Low complexity" evidence="4">
    <location>
        <begin position="81"/>
        <end position="93"/>
    </location>
</feature>